<accession>A0A0L8L5T0</accession>
<keyword evidence="7" id="KW-1185">Reference proteome</keyword>
<keyword evidence="2" id="KW-0805">Transcription regulation</keyword>
<dbReference type="GO" id="GO:0003677">
    <property type="term" value="F:DNA binding"/>
    <property type="evidence" value="ECO:0007669"/>
    <property type="project" value="UniProtKB-KW"/>
</dbReference>
<dbReference type="InterPro" id="IPR036390">
    <property type="entry name" value="WH_DNA-bd_sf"/>
</dbReference>
<proteinExistence type="inferred from homology"/>
<comment type="similarity">
    <text evidence="1">Belongs to the LysR transcriptional regulatory family.</text>
</comment>
<evidence type="ECO:0000313" key="7">
    <source>
        <dbReference type="Proteomes" id="UP000037251"/>
    </source>
</evidence>
<dbReference type="STRING" id="67356.AQJ84_08180"/>
<evidence type="ECO:0000256" key="1">
    <source>
        <dbReference type="ARBA" id="ARBA00009437"/>
    </source>
</evidence>
<feature type="domain" description="HTH lysR-type" evidence="5">
    <location>
        <begin position="1"/>
        <end position="58"/>
    </location>
</feature>
<keyword evidence="3" id="KW-0238">DNA-binding</keyword>
<comment type="caution">
    <text evidence="6">The sequence shown here is derived from an EMBL/GenBank/DDBJ whole genome shotgun (WGS) entry which is preliminary data.</text>
</comment>
<dbReference type="Pfam" id="PF03466">
    <property type="entry name" value="LysR_substrate"/>
    <property type="match status" value="1"/>
</dbReference>
<dbReference type="InterPro" id="IPR005119">
    <property type="entry name" value="LysR_subst-bd"/>
</dbReference>
<dbReference type="EMBL" id="LGUS01000173">
    <property type="protein sequence ID" value="KOG33459.1"/>
    <property type="molecule type" value="Genomic_DNA"/>
</dbReference>
<dbReference type="PRINTS" id="PR00039">
    <property type="entry name" value="HTHLYSR"/>
</dbReference>
<evidence type="ECO:0000256" key="3">
    <source>
        <dbReference type="ARBA" id="ARBA00023125"/>
    </source>
</evidence>
<dbReference type="PANTHER" id="PTHR30346">
    <property type="entry name" value="TRANSCRIPTIONAL DUAL REGULATOR HCAR-RELATED"/>
    <property type="match status" value="1"/>
</dbReference>
<dbReference type="GO" id="GO:0032993">
    <property type="term" value="C:protein-DNA complex"/>
    <property type="evidence" value="ECO:0007669"/>
    <property type="project" value="TreeGrafter"/>
</dbReference>
<evidence type="ECO:0000259" key="5">
    <source>
        <dbReference type="PROSITE" id="PS50931"/>
    </source>
</evidence>
<dbReference type="SUPFAM" id="SSF46785">
    <property type="entry name" value="Winged helix' DNA-binding domain"/>
    <property type="match status" value="1"/>
</dbReference>
<dbReference type="Pfam" id="PF00126">
    <property type="entry name" value="HTH_1"/>
    <property type="match status" value="1"/>
</dbReference>
<name>A0A0L8L5T0_9ACTN</name>
<organism evidence="6 7">
    <name type="scientific">Streptomyces resistomycificus</name>
    <dbReference type="NCBI Taxonomy" id="67356"/>
    <lineage>
        <taxon>Bacteria</taxon>
        <taxon>Bacillati</taxon>
        <taxon>Actinomycetota</taxon>
        <taxon>Actinomycetes</taxon>
        <taxon>Kitasatosporales</taxon>
        <taxon>Streptomycetaceae</taxon>
        <taxon>Streptomyces</taxon>
        <taxon>Streptomyces aurantiacus group</taxon>
    </lineage>
</organism>
<dbReference type="PROSITE" id="PS50931">
    <property type="entry name" value="HTH_LYSR"/>
    <property type="match status" value="1"/>
</dbReference>
<dbReference type="Gene3D" id="1.10.10.10">
    <property type="entry name" value="Winged helix-like DNA-binding domain superfamily/Winged helix DNA-binding domain"/>
    <property type="match status" value="1"/>
</dbReference>
<gene>
    <name evidence="6" type="ORF">ADK37_22525</name>
</gene>
<dbReference type="Proteomes" id="UP000037251">
    <property type="component" value="Unassembled WGS sequence"/>
</dbReference>
<dbReference type="OrthoDB" id="79118at2"/>
<dbReference type="PATRIC" id="fig|67356.5.peg.4798"/>
<protein>
    <submittedName>
        <fullName evidence="6">LysR family transcriptional regulator</fullName>
    </submittedName>
</protein>
<evidence type="ECO:0000256" key="2">
    <source>
        <dbReference type="ARBA" id="ARBA00023015"/>
    </source>
</evidence>
<dbReference type="Gene3D" id="3.40.190.10">
    <property type="entry name" value="Periplasmic binding protein-like II"/>
    <property type="match status" value="2"/>
</dbReference>
<reference evidence="7" key="1">
    <citation type="submission" date="2015-07" db="EMBL/GenBank/DDBJ databases">
        <authorList>
            <person name="Ju K.-S."/>
            <person name="Doroghazi J.R."/>
            <person name="Metcalf W.W."/>
        </authorList>
    </citation>
    <scope>NUCLEOTIDE SEQUENCE [LARGE SCALE GENOMIC DNA]</scope>
    <source>
        <strain evidence="7">NRRL 2290</strain>
    </source>
</reference>
<dbReference type="InterPro" id="IPR000847">
    <property type="entry name" value="LysR_HTH_N"/>
</dbReference>
<keyword evidence="4" id="KW-0804">Transcription</keyword>
<dbReference type="eggNOG" id="COG0583">
    <property type="taxonomic scope" value="Bacteria"/>
</dbReference>
<dbReference type="SUPFAM" id="SSF53850">
    <property type="entry name" value="Periplasmic binding protein-like II"/>
    <property type="match status" value="1"/>
</dbReference>
<dbReference type="AlphaFoldDB" id="A0A0L8L5T0"/>
<sequence>MEMLHLRYFVAVAEELNFTAAARRLHMSTPPLSQRIKDLEHEIGHRLFDRSTHHVMLTPAGAALLPIARDVLEQVNSIPWRLREAMRPQRGTVFLGMPAGVHPDLRERVKALAGRVRERFELKRWPGATADLVNAVRDGRLALTLARLPVADPALEQLTVMSERLGAVVPADRFAERDSIALAELTDLPYVASPAEITPAYFDELDRQLSELGVRKRIKLTNTGFGAASEIISCGLAFSISMLDARSPMQGYRVENVTILPFSDFRPRLDTALLWHRERAQGGDLEELVDAARDIFGEPLDI</sequence>
<dbReference type="InterPro" id="IPR036388">
    <property type="entry name" value="WH-like_DNA-bd_sf"/>
</dbReference>
<evidence type="ECO:0000313" key="6">
    <source>
        <dbReference type="EMBL" id="KOG33459.1"/>
    </source>
</evidence>
<dbReference type="FunFam" id="1.10.10.10:FF:000001">
    <property type="entry name" value="LysR family transcriptional regulator"/>
    <property type="match status" value="1"/>
</dbReference>
<dbReference type="PANTHER" id="PTHR30346:SF0">
    <property type="entry name" value="HCA OPERON TRANSCRIPTIONAL ACTIVATOR HCAR"/>
    <property type="match status" value="1"/>
</dbReference>
<dbReference type="GO" id="GO:0003700">
    <property type="term" value="F:DNA-binding transcription factor activity"/>
    <property type="evidence" value="ECO:0007669"/>
    <property type="project" value="InterPro"/>
</dbReference>
<evidence type="ECO:0000256" key="4">
    <source>
        <dbReference type="ARBA" id="ARBA00023163"/>
    </source>
</evidence>